<keyword evidence="4" id="KW-1185">Reference proteome</keyword>
<feature type="compositionally biased region" description="Polar residues" evidence="2">
    <location>
        <begin position="1"/>
        <end position="30"/>
    </location>
</feature>
<evidence type="ECO:0000313" key="4">
    <source>
        <dbReference type="Proteomes" id="UP001281761"/>
    </source>
</evidence>
<feature type="compositionally biased region" description="Basic and acidic residues" evidence="2">
    <location>
        <begin position="31"/>
        <end position="52"/>
    </location>
</feature>
<comment type="caution">
    <text evidence="3">The sequence shown here is derived from an EMBL/GenBank/DDBJ whole genome shotgun (WGS) entry which is preliminary data.</text>
</comment>
<proteinExistence type="predicted"/>
<dbReference type="EMBL" id="JARBJD010000087">
    <property type="protein sequence ID" value="KAK2953738.1"/>
    <property type="molecule type" value="Genomic_DNA"/>
</dbReference>
<reference evidence="3 4" key="1">
    <citation type="journal article" date="2022" name="bioRxiv">
        <title>Genomics of Preaxostyla Flagellates Illuminates Evolutionary Transitions and the Path Towards Mitochondrial Loss.</title>
        <authorList>
            <person name="Novak L.V.F."/>
            <person name="Treitli S.C."/>
            <person name="Pyrih J."/>
            <person name="Halakuc P."/>
            <person name="Pipaliya S.V."/>
            <person name="Vacek V."/>
            <person name="Brzon O."/>
            <person name="Soukal P."/>
            <person name="Eme L."/>
            <person name="Dacks J.B."/>
            <person name="Karnkowska A."/>
            <person name="Elias M."/>
            <person name="Hampl V."/>
        </authorList>
    </citation>
    <scope>NUCLEOTIDE SEQUENCE [LARGE SCALE GENOMIC DNA]</scope>
    <source>
        <strain evidence="3">NAU3</strain>
        <tissue evidence="3">Gut</tissue>
    </source>
</reference>
<dbReference type="Proteomes" id="UP001281761">
    <property type="component" value="Unassembled WGS sequence"/>
</dbReference>
<accession>A0ABQ9XMX2</accession>
<feature type="region of interest" description="Disordered" evidence="2">
    <location>
        <begin position="1"/>
        <end position="52"/>
    </location>
</feature>
<evidence type="ECO:0000256" key="1">
    <source>
        <dbReference type="SAM" id="Coils"/>
    </source>
</evidence>
<evidence type="ECO:0000313" key="3">
    <source>
        <dbReference type="EMBL" id="KAK2953738.1"/>
    </source>
</evidence>
<organism evidence="3 4">
    <name type="scientific">Blattamonas nauphoetae</name>
    <dbReference type="NCBI Taxonomy" id="2049346"/>
    <lineage>
        <taxon>Eukaryota</taxon>
        <taxon>Metamonada</taxon>
        <taxon>Preaxostyla</taxon>
        <taxon>Oxymonadida</taxon>
        <taxon>Blattamonas</taxon>
    </lineage>
</organism>
<gene>
    <name evidence="3" type="ORF">BLNAU_11295</name>
</gene>
<keyword evidence="1" id="KW-0175">Coiled coil</keyword>
<feature type="coiled-coil region" evidence="1">
    <location>
        <begin position="112"/>
        <end position="243"/>
    </location>
</feature>
<name>A0ABQ9XMX2_9EUKA</name>
<sequence>MTETFALSTPQNITRPINNPKTAEQLLTLTKQREKDKEQELEDLQKQLRKDRERKKALEADLKRLQEQTQRNRAQRKETMILITGMLESAQSKLGSLQTTVRNQGDVNRAMIREYEERMEQQNTRLDSLIERTNEQEKLCQVAVDMYKKGQNPVMKNKHVQELKMAVDRKEAEARRCEAECASILQKGKHRESEIMEMEKSDAELEMTVKKLNDLLATHDKRLASLQEQLDSKTEENSRVLSEIGSHVGTLRDAIEESGILSQEEDLTPEQTVLHVILETFMNADKEPLPATVSLFDAIAQLARYFTQQLQEQL</sequence>
<protein>
    <submittedName>
        <fullName evidence="3">Uncharacterized protein</fullName>
    </submittedName>
</protein>
<evidence type="ECO:0000256" key="2">
    <source>
        <dbReference type="SAM" id="MobiDB-lite"/>
    </source>
</evidence>